<feature type="transmembrane region" description="Helical" evidence="1">
    <location>
        <begin position="221"/>
        <end position="240"/>
    </location>
</feature>
<keyword evidence="1" id="KW-0812">Transmembrane</keyword>
<keyword evidence="1" id="KW-1133">Transmembrane helix</keyword>
<feature type="transmembrane region" description="Helical" evidence="1">
    <location>
        <begin position="146"/>
        <end position="167"/>
    </location>
</feature>
<proteinExistence type="predicted"/>
<dbReference type="Proteomes" id="UP001642540">
    <property type="component" value="Unassembled WGS sequence"/>
</dbReference>
<feature type="transmembrane region" description="Helical" evidence="1">
    <location>
        <begin position="381"/>
        <end position="401"/>
    </location>
</feature>
<sequence length="402" mass="45379">MANKLTISALKLQEKLSYYHTCPHILYWDTKTTTSGGKYSTYPPISISLIPWYISTLIVFIGSFVCGGNFVYLLLSPWEGGHQLINIGFSFSVGLLGFLAFGLNVVFFYYADNFAESLNGLIEFGEEIAIAANKPRKIKKSNKNDIIIGMFALQTVVFLNIMPFIIVPFEYLEGLDPTAWVLKVVLGNDFEEVLWPVFRITLLVGRLGVSLAYITEVCRTVCVMCLIMILESPLFFLSLGEFRKEALDYPVLRKYWKLCRIRNVNVKSCGQMTAVSMGFCFVMMTFTHVGCIFYWERMSGPILGSFVGTTLVMDGMLHTVLPWVTKLYDMSSRLIKQWRKENAGMERRGIKRRHLGMLLNATRPIAFSIGSVGVLKQETKLGYFAAILNAFFDVAMALNGIV</sequence>
<keyword evidence="1" id="KW-0472">Membrane</keyword>
<keyword evidence="3" id="KW-1185">Reference proteome</keyword>
<feature type="transmembrane region" description="Helical" evidence="1">
    <location>
        <begin position="87"/>
        <end position="111"/>
    </location>
</feature>
<protein>
    <recommendedName>
        <fullName evidence="4">Odorant receptor</fullName>
    </recommendedName>
</protein>
<accession>A0ABP1RJT1</accession>
<dbReference type="EMBL" id="CAXLJM020000076">
    <property type="protein sequence ID" value="CAL8129270.1"/>
    <property type="molecule type" value="Genomic_DNA"/>
</dbReference>
<comment type="caution">
    <text evidence="2">The sequence shown here is derived from an EMBL/GenBank/DDBJ whole genome shotgun (WGS) entry which is preliminary data.</text>
</comment>
<evidence type="ECO:0008006" key="4">
    <source>
        <dbReference type="Google" id="ProtNLM"/>
    </source>
</evidence>
<evidence type="ECO:0000256" key="1">
    <source>
        <dbReference type="SAM" id="Phobius"/>
    </source>
</evidence>
<reference evidence="2 3" key="1">
    <citation type="submission" date="2024-08" db="EMBL/GenBank/DDBJ databases">
        <authorList>
            <person name="Cucini C."/>
            <person name="Frati F."/>
        </authorList>
    </citation>
    <scope>NUCLEOTIDE SEQUENCE [LARGE SCALE GENOMIC DNA]</scope>
</reference>
<evidence type="ECO:0000313" key="3">
    <source>
        <dbReference type="Proteomes" id="UP001642540"/>
    </source>
</evidence>
<gene>
    <name evidence="2" type="ORF">ODALV1_LOCUS23031</name>
</gene>
<evidence type="ECO:0000313" key="2">
    <source>
        <dbReference type="EMBL" id="CAL8129270.1"/>
    </source>
</evidence>
<name>A0ABP1RJT1_9HEXA</name>
<feature type="transmembrane region" description="Helical" evidence="1">
    <location>
        <begin position="274"/>
        <end position="295"/>
    </location>
</feature>
<feature type="transmembrane region" description="Helical" evidence="1">
    <location>
        <begin position="52"/>
        <end position="75"/>
    </location>
</feature>
<organism evidence="2 3">
    <name type="scientific">Orchesella dallaii</name>
    <dbReference type="NCBI Taxonomy" id="48710"/>
    <lineage>
        <taxon>Eukaryota</taxon>
        <taxon>Metazoa</taxon>
        <taxon>Ecdysozoa</taxon>
        <taxon>Arthropoda</taxon>
        <taxon>Hexapoda</taxon>
        <taxon>Collembola</taxon>
        <taxon>Entomobryomorpha</taxon>
        <taxon>Entomobryoidea</taxon>
        <taxon>Orchesellidae</taxon>
        <taxon>Orchesellinae</taxon>
        <taxon>Orchesella</taxon>
    </lineage>
</organism>
<feature type="transmembrane region" description="Helical" evidence="1">
    <location>
        <begin position="193"/>
        <end position="214"/>
    </location>
</feature>